<sequence>MIDGVKIDVPNLTGSEWLNCRLLDFYTYTNTKTGELLDGTIVAKYKGLKFFITKSKKYQNKTYCSIQGSLHKYFNKGKHNANDFTLYHLQKIIAELEQKFSVEPKTAILRNLEFGVNINTTITVNELLKNLVCYGNYTFGTLKIERVKVGKNISQQRTELKIYDKGKQYNLEVKNLTRIELAVKKMEFLKAYNITTLSDLVNINKIKPLGGLLLSYWDDVIYYDKKVNWKQLTPFERKKLLYYATPRNWEDFDRKQRYRAKKHFKELMHFYSTSKTHQDIAHLIAEKTEILTASFCPQINHDLHPKETALNVHELTVRIHSYNVDKNNTKMRNKKKVENPTKKRRVCCVCKTSISHKRTDAKYCSKKCNNKVNGVKRTKRKQRIRQTEIKLLNKLIPILYKNKLELIITYKTDEGIYSDSLQQKEILTTKFWVSKIKTVVVNGYRKNSKTILLTESRAKKLIIIVNKLNVKKLDNEKRI</sequence>
<gene>
    <name evidence="1" type="ORF">LG651_02640</name>
</gene>
<proteinExistence type="predicted"/>
<dbReference type="RefSeq" id="WP_226694603.1">
    <property type="nucleotide sequence ID" value="NZ_JAJAPX010000001.1"/>
</dbReference>
<evidence type="ECO:0000313" key="2">
    <source>
        <dbReference type="Proteomes" id="UP001139286"/>
    </source>
</evidence>
<protein>
    <submittedName>
        <fullName evidence="1">Uncharacterized protein</fullName>
    </submittedName>
</protein>
<comment type="caution">
    <text evidence="1">The sequence shown here is derived from an EMBL/GenBank/DDBJ whole genome shotgun (WGS) entry which is preliminary data.</text>
</comment>
<name>A0A9X1I4H5_9FLAO</name>
<reference evidence="1" key="1">
    <citation type="submission" date="2021-10" db="EMBL/GenBank/DDBJ databases">
        <title>Tamlana sargassums sp. nov., and Tamlana laminarinivorans sp. nov., two new bacteria isolated from the brown alga.</title>
        <authorList>
            <person name="Li J."/>
        </authorList>
    </citation>
    <scope>NUCLEOTIDE SEQUENCE</scope>
    <source>
        <strain evidence="1">62-3</strain>
    </source>
</reference>
<dbReference type="EMBL" id="JAJAPX010000001">
    <property type="protein sequence ID" value="MCB4807133.1"/>
    <property type="molecule type" value="Genomic_DNA"/>
</dbReference>
<accession>A0A9X1I4H5</accession>
<dbReference type="AlphaFoldDB" id="A0A9X1I4H5"/>
<dbReference type="Proteomes" id="UP001139286">
    <property type="component" value="Unassembled WGS sequence"/>
</dbReference>
<keyword evidence="2" id="KW-1185">Reference proteome</keyword>
<organism evidence="1 2">
    <name type="scientific">Neotamlana sargassicola</name>
    <dbReference type="NCBI Taxonomy" id="2883125"/>
    <lineage>
        <taxon>Bacteria</taxon>
        <taxon>Pseudomonadati</taxon>
        <taxon>Bacteroidota</taxon>
        <taxon>Flavobacteriia</taxon>
        <taxon>Flavobacteriales</taxon>
        <taxon>Flavobacteriaceae</taxon>
        <taxon>Neotamlana</taxon>
    </lineage>
</organism>
<evidence type="ECO:0000313" key="1">
    <source>
        <dbReference type="EMBL" id="MCB4807133.1"/>
    </source>
</evidence>